<keyword evidence="2" id="KW-1185">Reference proteome</keyword>
<reference evidence="1 2" key="1">
    <citation type="submission" date="2007-05" db="EMBL/GenBank/DDBJ databases">
        <title>Complete sequence of chromosome of Acidiphilium cryptum JF-5.</title>
        <authorList>
            <consortium name="US DOE Joint Genome Institute"/>
            <person name="Copeland A."/>
            <person name="Lucas S."/>
            <person name="Lapidus A."/>
            <person name="Barry K."/>
            <person name="Detter J.C."/>
            <person name="Glavina del Rio T."/>
            <person name="Hammon N."/>
            <person name="Israni S."/>
            <person name="Dalin E."/>
            <person name="Tice H."/>
            <person name="Pitluck S."/>
            <person name="Sims D."/>
            <person name="Brettin T."/>
            <person name="Bruce D."/>
            <person name="Han C."/>
            <person name="Schmutz J."/>
            <person name="Larimer F."/>
            <person name="Land M."/>
            <person name="Hauser L."/>
            <person name="Kyrpides N."/>
            <person name="Kim E."/>
            <person name="Magnuson T."/>
            <person name="Richardson P."/>
        </authorList>
    </citation>
    <scope>NUCLEOTIDE SEQUENCE [LARGE SCALE GENOMIC DNA]</scope>
    <source>
        <strain evidence="1 2">JF-5</strain>
    </source>
</reference>
<dbReference type="RefSeq" id="WP_011942184.1">
    <property type="nucleotide sequence ID" value="NC_009484.1"/>
</dbReference>
<evidence type="ECO:0000313" key="1">
    <source>
        <dbReference type="EMBL" id="ABQ30571.1"/>
    </source>
</evidence>
<gene>
    <name evidence="1" type="ordered locus">Acry_1360</name>
</gene>
<organism evidence="1 2">
    <name type="scientific">Acidiphilium cryptum (strain JF-5)</name>
    <dbReference type="NCBI Taxonomy" id="349163"/>
    <lineage>
        <taxon>Bacteria</taxon>
        <taxon>Pseudomonadati</taxon>
        <taxon>Pseudomonadota</taxon>
        <taxon>Alphaproteobacteria</taxon>
        <taxon>Acetobacterales</taxon>
        <taxon>Acidocellaceae</taxon>
        <taxon>Acidiphilium</taxon>
    </lineage>
</organism>
<sequence length="205" mass="22971">MIHIIYQADHKKRAEALQAANPGSLISEVGDTPFGRGSVDTLVYWGHGDAYKFCTMEADAFLANIRAWQKMNPNIRTVEVITCNARHGFEGAEIRASFTDQMKKQWRKKFSGMIMKALPMGVSKGQVNSWSILKYQDTTKTWYYVTAPGAKDTQHMWPGCHEIEAAVGNGLHEKAQAASANTRRVWTVMSGTIYTLRSSLVVINR</sequence>
<dbReference type="AlphaFoldDB" id="A5FY89"/>
<name>A5FY89_ACICJ</name>
<dbReference type="HOGENOM" id="CLU_1084281_0_0_5"/>
<dbReference type="EMBL" id="CP000697">
    <property type="protein sequence ID" value="ABQ30571.1"/>
    <property type="molecule type" value="Genomic_DNA"/>
</dbReference>
<dbReference type="STRING" id="349163.Acry_1360"/>
<protein>
    <submittedName>
        <fullName evidence="1">Uncharacterized protein</fullName>
    </submittedName>
</protein>
<dbReference type="Proteomes" id="UP000000245">
    <property type="component" value="Chromosome"/>
</dbReference>
<accession>A5FY89</accession>
<dbReference type="KEGG" id="acr:Acry_1360"/>
<evidence type="ECO:0000313" key="2">
    <source>
        <dbReference type="Proteomes" id="UP000000245"/>
    </source>
</evidence>
<proteinExistence type="predicted"/>